<feature type="domain" description="Calcineurin-like phosphoesterase" evidence="1">
    <location>
        <begin position="10"/>
        <end position="67"/>
    </location>
</feature>
<sequence>MENAIISRYREVVKPGDTVYFLGDLTIRGPQYKANLEYTVEQLPGRKILILGNHDKHNPFTYVEAGFESVHTSLDIGEFILVHDPAIATGLNDRKWLCGHVHTVFKMAKKHTVLNVGVDQWEFYPVSEIEVKRMFEEYTGD</sequence>
<organism evidence="2 3">
    <name type="scientific">Candidatus Woesebacteria bacterium RBG_13_36_22</name>
    <dbReference type="NCBI Taxonomy" id="1802478"/>
    <lineage>
        <taxon>Bacteria</taxon>
        <taxon>Candidatus Woeseibacteriota</taxon>
    </lineage>
</organism>
<gene>
    <name evidence="2" type="ORF">A2Z67_03745</name>
</gene>
<dbReference type="Gene3D" id="3.60.21.10">
    <property type="match status" value="1"/>
</dbReference>
<evidence type="ECO:0000313" key="3">
    <source>
        <dbReference type="Proteomes" id="UP000176939"/>
    </source>
</evidence>
<protein>
    <recommendedName>
        <fullName evidence="1">Calcineurin-like phosphoesterase domain-containing protein</fullName>
    </recommendedName>
</protein>
<evidence type="ECO:0000313" key="2">
    <source>
        <dbReference type="EMBL" id="OGM08114.1"/>
    </source>
</evidence>
<dbReference type="SUPFAM" id="SSF56300">
    <property type="entry name" value="Metallo-dependent phosphatases"/>
    <property type="match status" value="1"/>
</dbReference>
<accession>A0A1F7WZ40</accession>
<dbReference type="GO" id="GO:0016787">
    <property type="term" value="F:hydrolase activity"/>
    <property type="evidence" value="ECO:0007669"/>
    <property type="project" value="InterPro"/>
</dbReference>
<dbReference type="InterPro" id="IPR029052">
    <property type="entry name" value="Metallo-depent_PP-like"/>
</dbReference>
<evidence type="ECO:0000259" key="1">
    <source>
        <dbReference type="Pfam" id="PF00149"/>
    </source>
</evidence>
<dbReference type="Pfam" id="PF00149">
    <property type="entry name" value="Metallophos"/>
    <property type="match status" value="1"/>
</dbReference>
<dbReference type="EMBL" id="MGFQ01000057">
    <property type="protein sequence ID" value="OGM08114.1"/>
    <property type="molecule type" value="Genomic_DNA"/>
</dbReference>
<dbReference type="AlphaFoldDB" id="A0A1F7WZ40"/>
<proteinExistence type="predicted"/>
<reference evidence="2 3" key="1">
    <citation type="journal article" date="2016" name="Nat. Commun.">
        <title>Thousands of microbial genomes shed light on interconnected biogeochemical processes in an aquifer system.</title>
        <authorList>
            <person name="Anantharaman K."/>
            <person name="Brown C.T."/>
            <person name="Hug L.A."/>
            <person name="Sharon I."/>
            <person name="Castelle C.J."/>
            <person name="Probst A.J."/>
            <person name="Thomas B.C."/>
            <person name="Singh A."/>
            <person name="Wilkins M.J."/>
            <person name="Karaoz U."/>
            <person name="Brodie E.L."/>
            <person name="Williams K.H."/>
            <person name="Hubbard S.S."/>
            <person name="Banfield J.F."/>
        </authorList>
    </citation>
    <scope>NUCLEOTIDE SEQUENCE [LARGE SCALE GENOMIC DNA]</scope>
</reference>
<dbReference type="Proteomes" id="UP000176939">
    <property type="component" value="Unassembled WGS sequence"/>
</dbReference>
<comment type="caution">
    <text evidence="2">The sequence shown here is derived from an EMBL/GenBank/DDBJ whole genome shotgun (WGS) entry which is preliminary data.</text>
</comment>
<dbReference type="InterPro" id="IPR004843">
    <property type="entry name" value="Calcineurin-like_PHP"/>
</dbReference>
<name>A0A1F7WZ40_9BACT</name>